<dbReference type="AlphaFoldDB" id="A0A1F5MG87"/>
<dbReference type="EMBL" id="MFDU01000019">
    <property type="protein sequence ID" value="OGE64381.1"/>
    <property type="molecule type" value="Genomic_DNA"/>
</dbReference>
<gene>
    <name evidence="3" type="ORF">A3J13_01385</name>
</gene>
<dbReference type="GO" id="GO:0006355">
    <property type="term" value="P:regulation of DNA-templated transcription"/>
    <property type="evidence" value="ECO:0007669"/>
    <property type="project" value="InterPro"/>
</dbReference>
<dbReference type="Pfam" id="PF01029">
    <property type="entry name" value="NusB"/>
    <property type="match status" value="2"/>
</dbReference>
<dbReference type="InterPro" id="IPR006027">
    <property type="entry name" value="NusB_RsmB_TIM44"/>
</dbReference>
<protein>
    <recommendedName>
        <fullName evidence="2">NusB/RsmB/TIM44 domain-containing protein</fullName>
    </recommendedName>
</protein>
<proteinExistence type="predicted"/>
<dbReference type="Proteomes" id="UP000183317">
    <property type="component" value="Unassembled WGS sequence"/>
</dbReference>
<comment type="caution">
    <text evidence="3">The sequence shown here is derived from an EMBL/GenBank/DDBJ whole genome shotgun (WGS) entry which is preliminary data.</text>
</comment>
<reference evidence="3 4" key="1">
    <citation type="journal article" date="2016" name="Nat. Commun.">
        <title>Thousands of microbial genomes shed light on interconnected biogeochemical processes in an aquifer system.</title>
        <authorList>
            <person name="Anantharaman K."/>
            <person name="Brown C.T."/>
            <person name="Hug L.A."/>
            <person name="Sharon I."/>
            <person name="Castelle C.J."/>
            <person name="Probst A.J."/>
            <person name="Thomas B.C."/>
            <person name="Singh A."/>
            <person name="Wilkins M.J."/>
            <person name="Karaoz U."/>
            <person name="Brodie E.L."/>
            <person name="Williams K.H."/>
            <person name="Hubbard S.S."/>
            <person name="Banfield J.F."/>
        </authorList>
    </citation>
    <scope>NUCLEOTIDE SEQUENCE [LARGE SCALE GENOMIC DNA]</scope>
</reference>
<evidence type="ECO:0000313" key="4">
    <source>
        <dbReference type="Proteomes" id="UP000183317"/>
    </source>
</evidence>
<dbReference type="InterPro" id="IPR035926">
    <property type="entry name" value="NusB-like_sf"/>
</dbReference>
<feature type="domain" description="NusB/RsmB/TIM44" evidence="2">
    <location>
        <begin position="36"/>
        <end position="84"/>
    </location>
</feature>
<name>A0A1F5MG87_9BACT</name>
<dbReference type="Gene3D" id="1.10.940.10">
    <property type="entry name" value="NusB-like"/>
    <property type="match status" value="2"/>
</dbReference>
<sequence length="146" mass="16533">MKTSKDPRHLKRIKIVQDLFTWSFKKTNRSTNDIKPIVANLDIIDKLIEKAASDRPLSQINRIDLAILRNSIFELIIAPRFHRDHVISQHKGLEEDCDCDIIKKDAPLKVVVDEAVELGKEFGSDSTPSFLNGALGKIIEMEGITK</sequence>
<evidence type="ECO:0000256" key="1">
    <source>
        <dbReference type="ARBA" id="ARBA00022884"/>
    </source>
</evidence>
<feature type="domain" description="NusB/RsmB/TIM44" evidence="2">
    <location>
        <begin position="104"/>
        <end position="139"/>
    </location>
</feature>
<dbReference type="SUPFAM" id="SSF48013">
    <property type="entry name" value="NusB-like"/>
    <property type="match status" value="2"/>
</dbReference>
<evidence type="ECO:0000259" key="2">
    <source>
        <dbReference type="Pfam" id="PF01029"/>
    </source>
</evidence>
<dbReference type="GO" id="GO:0003723">
    <property type="term" value="F:RNA binding"/>
    <property type="evidence" value="ECO:0007669"/>
    <property type="project" value="UniProtKB-KW"/>
</dbReference>
<evidence type="ECO:0000313" key="3">
    <source>
        <dbReference type="EMBL" id="OGE64381.1"/>
    </source>
</evidence>
<keyword evidence="1" id="KW-0694">RNA-binding</keyword>
<accession>A0A1F5MG87</accession>
<organism evidence="3 4">
    <name type="scientific">Candidatus Daviesbacteria bacterium RIFCSPLOWO2_02_FULL_36_8</name>
    <dbReference type="NCBI Taxonomy" id="1797793"/>
    <lineage>
        <taxon>Bacteria</taxon>
        <taxon>Candidatus Daviesiibacteriota</taxon>
    </lineage>
</organism>